<dbReference type="Proteomes" id="UP001188597">
    <property type="component" value="Unassembled WGS sequence"/>
</dbReference>
<gene>
    <name evidence="1" type="ORF">RJ639_020233</name>
</gene>
<evidence type="ECO:0000313" key="2">
    <source>
        <dbReference type="Proteomes" id="UP001188597"/>
    </source>
</evidence>
<dbReference type="AlphaFoldDB" id="A0AA89AJ03"/>
<reference evidence="1" key="1">
    <citation type="submission" date="2022-12" db="EMBL/GenBank/DDBJ databases">
        <title>Draft genome assemblies for two species of Escallonia (Escalloniales).</title>
        <authorList>
            <person name="Chanderbali A."/>
            <person name="Dervinis C."/>
            <person name="Anghel I."/>
            <person name="Soltis D."/>
            <person name="Soltis P."/>
            <person name="Zapata F."/>
        </authorList>
    </citation>
    <scope>NUCLEOTIDE SEQUENCE</scope>
    <source>
        <strain evidence="1">UCBG64.0493</strain>
        <tissue evidence="1">Leaf</tissue>
    </source>
</reference>
<name>A0AA89AJ03_9ASTE</name>
<proteinExistence type="predicted"/>
<sequence>MPPENLQNFMVDPRMIEMQNGAQIINPPAGARAPRDVANRNALAVLFESMLPWVDYGRREAGENGQHDDHVQGNILGVELPLDLFLEHVPSVYGA</sequence>
<comment type="caution">
    <text evidence="1">The sequence shown here is derived from an EMBL/GenBank/DDBJ whole genome shotgun (WGS) entry which is preliminary data.</text>
</comment>
<protein>
    <submittedName>
        <fullName evidence="1">Uncharacterized protein</fullName>
    </submittedName>
</protein>
<keyword evidence="2" id="KW-1185">Reference proteome</keyword>
<evidence type="ECO:0000313" key="1">
    <source>
        <dbReference type="EMBL" id="KAK3003962.1"/>
    </source>
</evidence>
<dbReference type="EMBL" id="JAVXUP010002334">
    <property type="protein sequence ID" value="KAK3003962.1"/>
    <property type="molecule type" value="Genomic_DNA"/>
</dbReference>
<organism evidence="1 2">
    <name type="scientific">Escallonia herrerae</name>
    <dbReference type="NCBI Taxonomy" id="1293975"/>
    <lineage>
        <taxon>Eukaryota</taxon>
        <taxon>Viridiplantae</taxon>
        <taxon>Streptophyta</taxon>
        <taxon>Embryophyta</taxon>
        <taxon>Tracheophyta</taxon>
        <taxon>Spermatophyta</taxon>
        <taxon>Magnoliopsida</taxon>
        <taxon>eudicotyledons</taxon>
        <taxon>Gunneridae</taxon>
        <taxon>Pentapetalae</taxon>
        <taxon>asterids</taxon>
        <taxon>campanulids</taxon>
        <taxon>Escalloniales</taxon>
        <taxon>Escalloniaceae</taxon>
        <taxon>Escallonia</taxon>
    </lineage>
</organism>
<accession>A0AA89AJ03</accession>